<dbReference type="InterPro" id="IPR039420">
    <property type="entry name" value="WalR-like"/>
</dbReference>
<dbReference type="PROSITE" id="PS51755">
    <property type="entry name" value="OMPR_PHOB"/>
    <property type="match status" value="1"/>
</dbReference>
<evidence type="ECO:0000313" key="10">
    <source>
        <dbReference type="EMBL" id="NYD39438.1"/>
    </source>
</evidence>
<dbReference type="Gene3D" id="3.40.50.2300">
    <property type="match status" value="1"/>
</dbReference>
<gene>
    <name evidence="10" type="ORF">BJ983_005540</name>
</gene>
<dbReference type="Gene3D" id="1.10.10.10">
    <property type="entry name" value="Winged helix-like DNA-binding domain superfamily/Winged helix DNA-binding domain"/>
    <property type="match status" value="1"/>
</dbReference>
<evidence type="ECO:0000313" key="11">
    <source>
        <dbReference type="Proteomes" id="UP000535890"/>
    </source>
</evidence>
<dbReference type="PANTHER" id="PTHR48111:SF72">
    <property type="entry name" value="SENSORY TRANSDUCTION PROTEIN REGX3"/>
    <property type="match status" value="1"/>
</dbReference>
<dbReference type="PROSITE" id="PS50110">
    <property type="entry name" value="RESPONSE_REGULATORY"/>
    <property type="match status" value="1"/>
</dbReference>
<name>A0A7Y9E1I3_9PSEU</name>
<protein>
    <recommendedName>
        <fullName evidence="5">Sensory transduction protein RegX3</fullName>
    </recommendedName>
</protein>
<dbReference type="Pfam" id="PF00072">
    <property type="entry name" value="Response_reg"/>
    <property type="match status" value="1"/>
</dbReference>
<keyword evidence="11" id="KW-1185">Reference proteome</keyword>
<evidence type="ECO:0000256" key="4">
    <source>
        <dbReference type="ARBA" id="ARBA00023163"/>
    </source>
</evidence>
<dbReference type="GO" id="GO:0032993">
    <property type="term" value="C:protein-DNA complex"/>
    <property type="evidence" value="ECO:0007669"/>
    <property type="project" value="TreeGrafter"/>
</dbReference>
<reference evidence="10 11" key="1">
    <citation type="submission" date="2020-07" db="EMBL/GenBank/DDBJ databases">
        <title>Sequencing the genomes of 1000 actinobacteria strains.</title>
        <authorList>
            <person name="Klenk H.-P."/>
        </authorList>
    </citation>
    <scope>NUCLEOTIDE SEQUENCE [LARGE SCALE GENOMIC DNA]</scope>
    <source>
        <strain evidence="10 11">DSM 45772</strain>
    </source>
</reference>
<dbReference type="Proteomes" id="UP000535890">
    <property type="component" value="Unassembled WGS sequence"/>
</dbReference>
<dbReference type="GO" id="GO:0000156">
    <property type="term" value="F:phosphorelay response regulator activity"/>
    <property type="evidence" value="ECO:0007669"/>
    <property type="project" value="TreeGrafter"/>
</dbReference>
<dbReference type="EMBL" id="JACCBN010000001">
    <property type="protein sequence ID" value="NYD39438.1"/>
    <property type="molecule type" value="Genomic_DNA"/>
</dbReference>
<feature type="DNA-binding region" description="OmpR/PhoB-type" evidence="7">
    <location>
        <begin position="126"/>
        <end position="226"/>
    </location>
</feature>
<keyword evidence="1 6" id="KW-0597">Phosphoprotein</keyword>
<dbReference type="SMART" id="SM00448">
    <property type="entry name" value="REC"/>
    <property type="match status" value="1"/>
</dbReference>
<dbReference type="GO" id="GO:0006355">
    <property type="term" value="P:regulation of DNA-templated transcription"/>
    <property type="evidence" value="ECO:0007669"/>
    <property type="project" value="InterPro"/>
</dbReference>
<keyword evidence="2" id="KW-0805">Transcription regulation</keyword>
<evidence type="ECO:0000256" key="3">
    <source>
        <dbReference type="ARBA" id="ARBA00023125"/>
    </source>
</evidence>
<dbReference type="SMART" id="SM00862">
    <property type="entry name" value="Trans_reg_C"/>
    <property type="match status" value="1"/>
</dbReference>
<comment type="caution">
    <text evidence="10">The sequence shown here is derived from an EMBL/GenBank/DDBJ whole genome shotgun (WGS) entry which is preliminary data.</text>
</comment>
<keyword evidence="3 7" id="KW-0238">DNA-binding</keyword>
<proteinExistence type="predicted"/>
<dbReference type="SUPFAM" id="SSF46894">
    <property type="entry name" value="C-terminal effector domain of the bipartite response regulators"/>
    <property type="match status" value="1"/>
</dbReference>
<keyword evidence="4" id="KW-0804">Transcription</keyword>
<dbReference type="SUPFAM" id="SSF52172">
    <property type="entry name" value="CheY-like"/>
    <property type="match status" value="1"/>
</dbReference>
<accession>A0A7Y9E1I3</accession>
<dbReference type="InterPro" id="IPR036388">
    <property type="entry name" value="WH-like_DNA-bd_sf"/>
</dbReference>
<dbReference type="InterPro" id="IPR016032">
    <property type="entry name" value="Sig_transdc_resp-reg_C-effctor"/>
</dbReference>
<evidence type="ECO:0000256" key="6">
    <source>
        <dbReference type="PROSITE-ProRule" id="PRU00169"/>
    </source>
</evidence>
<dbReference type="InterPro" id="IPR011006">
    <property type="entry name" value="CheY-like_superfamily"/>
</dbReference>
<evidence type="ECO:0000259" key="9">
    <source>
        <dbReference type="PROSITE" id="PS51755"/>
    </source>
</evidence>
<dbReference type="CDD" id="cd00383">
    <property type="entry name" value="trans_reg_C"/>
    <property type="match status" value="1"/>
</dbReference>
<dbReference type="RefSeq" id="WP_179796752.1">
    <property type="nucleotide sequence ID" value="NZ_BAABHP010000009.1"/>
</dbReference>
<dbReference type="Pfam" id="PF00486">
    <property type="entry name" value="Trans_reg_C"/>
    <property type="match status" value="1"/>
</dbReference>
<dbReference type="GO" id="GO:0000976">
    <property type="term" value="F:transcription cis-regulatory region binding"/>
    <property type="evidence" value="ECO:0007669"/>
    <property type="project" value="TreeGrafter"/>
</dbReference>
<dbReference type="Gene3D" id="6.10.250.690">
    <property type="match status" value="1"/>
</dbReference>
<organism evidence="10 11">
    <name type="scientific">Actinomycetospora corticicola</name>
    <dbReference type="NCBI Taxonomy" id="663602"/>
    <lineage>
        <taxon>Bacteria</taxon>
        <taxon>Bacillati</taxon>
        <taxon>Actinomycetota</taxon>
        <taxon>Actinomycetes</taxon>
        <taxon>Pseudonocardiales</taxon>
        <taxon>Pseudonocardiaceae</taxon>
        <taxon>Actinomycetospora</taxon>
    </lineage>
</organism>
<dbReference type="GO" id="GO:0005829">
    <property type="term" value="C:cytosol"/>
    <property type="evidence" value="ECO:0007669"/>
    <property type="project" value="TreeGrafter"/>
</dbReference>
<dbReference type="InterPro" id="IPR001789">
    <property type="entry name" value="Sig_transdc_resp-reg_receiver"/>
</dbReference>
<dbReference type="AlphaFoldDB" id="A0A7Y9E1I3"/>
<feature type="domain" description="OmpR/PhoB-type" evidence="9">
    <location>
        <begin position="126"/>
        <end position="226"/>
    </location>
</feature>
<evidence type="ECO:0000259" key="8">
    <source>
        <dbReference type="PROSITE" id="PS50110"/>
    </source>
</evidence>
<evidence type="ECO:0000256" key="7">
    <source>
        <dbReference type="PROSITE-ProRule" id="PRU01091"/>
    </source>
</evidence>
<feature type="domain" description="Response regulatory" evidence="8">
    <location>
        <begin position="2"/>
        <end position="117"/>
    </location>
</feature>
<evidence type="ECO:0000256" key="1">
    <source>
        <dbReference type="ARBA" id="ARBA00022553"/>
    </source>
</evidence>
<evidence type="ECO:0000256" key="2">
    <source>
        <dbReference type="ARBA" id="ARBA00023015"/>
    </source>
</evidence>
<dbReference type="PANTHER" id="PTHR48111">
    <property type="entry name" value="REGULATOR OF RPOS"/>
    <property type="match status" value="1"/>
</dbReference>
<dbReference type="InterPro" id="IPR001867">
    <property type="entry name" value="OmpR/PhoB-type_DNA-bd"/>
</dbReference>
<evidence type="ECO:0000256" key="5">
    <source>
        <dbReference type="ARBA" id="ARBA00041201"/>
    </source>
</evidence>
<feature type="modified residue" description="4-aspartylphosphate" evidence="6">
    <location>
        <position position="53"/>
    </location>
</feature>
<sequence length="227" mass="24138">MKVLLVEDTAPVRDALAKVLRAQGWRVGTASTGVSAVEMVADTADPPDLVLLDLGLPDLDGIEVCRRIRGRSTVPIIAVTARGHDSARVMGLRSGADDYVVKPFSIDELLARIEAVMRRVSGHALASTITAGPLEVDLGARSVRVDGTEIALRRKEFDLLAALARREGRVASREELLDDVWGLAPDDHGADAGGRTLEVHVAALRSRLGVPGLVVTVRGVGYRLAST</sequence>